<accession>A0A2P7TZ14</accession>
<feature type="region of interest" description="Disordered" evidence="1">
    <location>
        <begin position="1"/>
        <end position="42"/>
    </location>
</feature>
<dbReference type="EMBL" id="PXYY01000058">
    <property type="protein sequence ID" value="PSJ79966.1"/>
    <property type="molecule type" value="Genomic_DNA"/>
</dbReference>
<protein>
    <submittedName>
        <fullName evidence="2">Uncharacterized protein</fullName>
    </submittedName>
</protein>
<keyword evidence="3" id="KW-1185">Reference proteome</keyword>
<dbReference type="AlphaFoldDB" id="A0A2P7TZ14"/>
<feature type="compositionally biased region" description="Basic and acidic residues" evidence="1">
    <location>
        <begin position="17"/>
        <end position="40"/>
    </location>
</feature>
<sequence>MKAAFAGANPRNGLLIKKQDADSDAFGDSRRNGKIRRAEEIESMSGETALHLTDKVRPYADATRQNVQNNIRKQWKRLHNPSISKSLRIG</sequence>
<gene>
    <name evidence="2" type="ORF">C7N83_09095</name>
</gene>
<dbReference type="RefSeq" id="WP_106742170.1">
    <property type="nucleotide sequence ID" value="NZ_PXYY01000058.1"/>
</dbReference>
<evidence type="ECO:0000313" key="2">
    <source>
        <dbReference type="EMBL" id="PSJ79966.1"/>
    </source>
</evidence>
<dbReference type="Proteomes" id="UP000241868">
    <property type="component" value="Unassembled WGS sequence"/>
</dbReference>
<name>A0A2P7TZ14_9NEIS</name>
<organism evidence="2 3">
    <name type="scientific">Neisseria iguanae</name>
    <dbReference type="NCBI Taxonomy" id="90242"/>
    <lineage>
        <taxon>Bacteria</taxon>
        <taxon>Pseudomonadati</taxon>
        <taxon>Pseudomonadota</taxon>
        <taxon>Betaproteobacteria</taxon>
        <taxon>Neisseriales</taxon>
        <taxon>Neisseriaceae</taxon>
        <taxon>Neisseria</taxon>
    </lineage>
</organism>
<evidence type="ECO:0000313" key="3">
    <source>
        <dbReference type="Proteomes" id="UP000241868"/>
    </source>
</evidence>
<reference evidence="2 3" key="1">
    <citation type="submission" date="2018-03" db="EMBL/GenBank/DDBJ databases">
        <title>Neisseria weixii sp. nov., isolated from the intestinal contents of Tibetan Plateau pika (Ochotona curzoniae) in Yushu, Qinghai Province, China.</title>
        <authorList>
            <person name="Gui Z."/>
        </authorList>
    </citation>
    <scope>NUCLEOTIDE SEQUENCE [LARGE SCALE GENOMIC DNA]</scope>
    <source>
        <strain evidence="2 3">ATCC 51483</strain>
    </source>
</reference>
<comment type="caution">
    <text evidence="2">The sequence shown here is derived from an EMBL/GenBank/DDBJ whole genome shotgun (WGS) entry which is preliminary data.</text>
</comment>
<proteinExistence type="predicted"/>
<evidence type="ECO:0000256" key="1">
    <source>
        <dbReference type="SAM" id="MobiDB-lite"/>
    </source>
</evidence>